<keyword evidence="5" id="KW-0055">Arginine biosynthesis</keyword>
<dbReference type="InterPro" id="IPR018223">
    <property type="entry name" value="Arginosuc_synth_CS"/>
</dbReference>
<dbReference type="InterPro" id="IPR014729">
    <property type="entry name" value="Rossmann-like_a/b/a_fold"/>
</dbReference>
<dbReference type="EC" id="6.3.4.5" evidence="3"/>
<dbReference type="FunFam" id="3.90.1260.10:FF:000003">
    <property type="entry name" value="Argininosuccinate synthase"/>
    <property type="match status" value="1"/>
</dbReference>
<dbReference type="NCBIfam" id="NF001770">
    <property type="entry name" value="PRK00509.1"/>
    <property type="match status" value="1"/>
</dbReference>
<evidence type="ECO:0000256" key="1">
    <source>
        <dbReference type="ARBA" id="ARBA00004967"/>
    </source>
</evidence>
<evidence type="ECO:0000256" key="6">
    <source>
        <dbReference type="ARBA" id="ARBA00022598"/>
    </source>
</evidence>
<dbReference type="GO" id="GO:0000053">
    <property type="term" value="P:argininosuccinate metabolic process"/>
    <property type="evidence" value="ECO:0007669"/>
    <property type="project" value="TreeGrafter"/>
</dbReference>
<evidence type="ECO:0000313" key="14">
    <source>
        <dbReference type="EMBL" id="ODV86009.1"/>
    </source>
</evidence>
<dbReference type="PROSITE" id="PS00564">
    <property type="entry name" value="ARGININOSUCCIN_SYN_1"/>
    <property type="match status" value="1"/>
</dbReference>
<evidence type="ECO:0000256" key="4">
    <source>
        <dbReference type="ARBA" id="ARBA00014810"/>
    </source>
</evidence>
<dbReference type="GO" id="GO:0005524">
    <property type="term" value="F:ATP binding"/>
    <property type="evidence" value="ECO:0007669"/>
    <property type="project" value="UniProtKB-KW"/>
</dbReference>
<evidence type="ECO:0000313" key="15">
    <source>
        <dbReference type="Proteomes" id="UP000094801"/>
    </source>
</evidence>
<evidence type="ECO:0000256" key="9">
    <source>
        <dbReference type="ARBA" id="ARBA00022840"/>
    </source>
</evidence>
<proteinExistence type="inferred from homology"/>
<evidence type="ECO:0000256" key="5">
    <source>
        <dbReference type="ARBA" id="ARBA00022571"/>
    </source>
</evidence>
<dbReference type="Pfam" id="PF20979">
    <property type="entry name" value="Arginosuc_syn_C"/>
    <property type="match status" value="1"/>
</dbReference>
<gene>
    <name evidence="14" type="ORF">CANARDRAFT_28061</name>
</gene>
<keyword evidence="6" id="KW-0436">Ligase</keyword>
<dbReference type="InterPro" id="IPR023434">
    <property type="entry name" value="Arginosuc_synth_type_1_subfam"/>
</dbReference>
<dbReference type="Proteomes" id="UP000094801">
    <property type="component" value="Unassembled WGS sequence"/>
</dbReference>
<dbReference type="NCBIfam" id="TIGR00032">
    <property type="entry name" value="argG"/>
    <property type="match status" value="1"/>
</dbReference>
<comment type="subunit">
    <text evidence="2">Homotetramer.</text>
</comment>
<dbReference type="InterPro" id="IPR024074">
    <property type="entry name" value="AS_cat/multimer_dom_body"/>
</dbReference>
<dbReference type="AlphaFoldDB" id="A0A1E4T2P1"/>
<dbReference type="EMBL" id="KV453851">
    <property type="protein sequence ID" value="ODV86009.1"/>
    <property type="molecule type" value="Genomic_DNA"/>
</dbReference>
<name>A0A1E4T2P1_9ASCO</name>
<dbReference type="OrthoDB" id="1688907at2759"/>
<dbReference type="SUPFAM" id="SSF69864">
    <property type="entry name" value="Argininosuccinate synthetase, C-terminal domain"/>
    <property type="match status" value="1"/>
</dbReference>
<reference evidence="15" key="1">
    <citation type="submission" date="2016-04" db="EMBL/GenBank/DDBJ databases">
        <title>Comparative genomics of biotechnologically important yeasts.</title>
        <authorList>
            <consortium name="DOE Joint Genome Institute"/>
            <person name="Riley R."/>
            <person name="Haridas S."/>
            <person name="Wolfe K.H."/>
            <person name="Lopes M.R."/>
            <person name="Hittinger C.T."/>
            <person name="Goker M."/>
            <person name="Salamov A."/>
            <person name="Wisecaver J."/>
            <person name="Long T.M."/>
            <person name="Aerts A.L."/>
            <person name="Barry K."/>
            <person name="Choi C."/>
            <person name="Clum A."/>
            <person name="Coughlan A.Y."/>
            <person name="Deshpande S."/>
            <person name="Douglass A.P."/>
            <person name="Hanson S.J."/>
            <person name="Klenk H.-P."/>
            <person name="Labutti K."/>
            <person name="Lapidus A."/>
            <person name="Lindquist E."/>
            <person name="Lipzen A."/>
            <person name="Meier-Kolthoff J.P."/>
            <person name="Ohm R.A."/>
            <person name="Otillar R.P."/>
            <person name="Pangilinan J."/>
            <person name="Peng Y."/>
            <person name="Rokas A."/>
            <person name="Rosa C.A."/>
            <person name="Scheuner C."/>
            <person name="Sibirny A.A."/>
            <person name="Slot J.C."/>
            <person name="Stielow J.B."/>
            <person name="Sun H."/>
            <person name="Kurtzman C.P."/>
            <person name="Blackwell M."/>
            <person name="Grigoriev I.V."/>
            <person name="Jeffries T.W."/>
        </authorList>
    </citation>
    <scope>NUCLEOTIDE SEQUENCE [LARGE SCALE GENOMIC DNA]</scope>
    <source>
        <strain evidence="15">NRRL YB-2248</strain>
    </source>
</reference>
<protein>
    <recommendedName>
        <fullName evidence="4">Argininosuccinate synthase</fullName>
        <ecNumber evidence="3">6.3.4.5</ecNumber>
    </recommendedName>
    <alternativeName>
        <fullName evidence="10">Citrulline--aspartate ligase</fullName>
    </alternativeName>
</protein>
<dbReference type="PANTHER" id="PTHR11587">
    <property type="entry name" value="ARGININOSUCCINATE SYNTHASE"/>
    <property type="match status" value="1"/>
</dbReference>
<dbReference type="Gene3D" id="3.90.1260.10">
    <property type="entry name" value="Argininosuccinate synthetase, chain A, domain 2"/>
    <property type="match status" value="1"/>
</dbReference>
<keyword evidence="8" id="KW-0547">Nucleotide-binding</keyword>
<dbReference type="GO" id="GO:0005737">
    <property type="term" value="C:cytoplasm"/>
    <property type="evidence" value="ECO:0007669"/>
    <property type="project" value="TreeGrafter"/>
</dbReference>
<evidence type="ECO:0000256" key="2">
    <source>
        <dbReference type="ARBA" id="ARBA00011881"/>
    </source>
</evidence>
<evidence type="ECO:0000256" key="11">
    <source>
        <dbReference type="ARBA" id="ARBA00060987"/>
    </source>
</evidence>
<evidence type="ECO:0000259" key="13">
    <source>
        <dbReference type="Pfam" id="PF20979"/>
    </source>
</evidence>
<dbReference type="CDD" id="cd01999">
    <property type="entry name" value="ASS"/>
    <property type="match status" value="1"/>
</dbReference>
<accession>A0A1E4T2P1</accession>
<comment type="pathway">
    <text evidence="1">Amino-acid biosynthesis; L-arginine biosynthesis; L-arginine from L-ornithine and carbamoyl phosphate: step 2/3.</text>
</comment>
<dbReference type="GO" id="GO:0004055">
    <property type="term" value="F:argininosuccinate synthase activity"/>
    <property type="evidence" value="ECO:0007669"/>
    <property type="project" value="UniProtKB-EC"/>
</dbReference>
<dbReference type="STRING" id="983967.A0A1E4T2P1"/>
<evidence type="ECO:0000256" key="7">
    <source>
        <dbReference type="ARBA" id="ARBA00022605"/>
    </source>
</evidence>
<dbReference type="Gene3D" id="3.40.50.620">
    <property type="entry name" value="HUPs"/>
    <property type="match status" value="1"/>
</dbReference>
<evidence type="ECO:0000256" key="8">
    <source>
        <dbReference type="ARBA" id="ARBA00022741"/>
    </source>
</evidence>
<dbReference type="Pfam" id="PF00764">
    <property type="entry name" value="Arginosuc_synth"/>
    <property type="match status" value="1"/>
</dbReference>
<keyword evidence="9" id="KW-0067">ATP-binding</keyword>
<comment type="similarity">
    <text evidence="11">Belongs to the argininosuccinate synthase family. Type 1 subfamily.</text>
</comment>
<dbReference type="GO" id="GO:0006526">
    <property type="term" value="P:L-arginine biosynthetic process"/>
    <property type="evidence" value="ECO:0007669"/>
    <property type="project" value="UniProtKB-UniPathway"/>
</dbReference>
<keyword evidence="15" id="KW-1185">Reference proteome</keyword>
<dbReference type="FunFam" id="3.40.50.620:FF:000019">
    <property type="entry name" value="Argininosuccinate synthase"/>
    <property type="match status" value="1"/>
</dbReference>
<dbReference type="InterPro" id="IPR048268">
    <property type="entry name" value="Arginosuc_syn_C"/>
</dbReference>
<dbReference type="GO" id="GO:0000050">
    <property type="term" value="P:urea cycle"/>
    <property type="evidence" value="ECO:0007669"/>
    <property type="project" value="TreeGrafter"/>
</dbReference>
<dbReference type="InterPro" id="IPR001518">
    <property type="entry name" value="Arginosuc_synth"/>
</dbReference>
<dbReference type="InterPro" id="IPR048267">
    <property type="entry name" value="Arginosuc_syn_N"/>
</dbReference>
<evidence type="ECO:0000256" key="3">
    <source>
        <dbReference type="ARBA" id="ARBA00012286"/>
    </source>
</evidence>
<feature type="domain" description="Arginosuccinate synthase-like N-terminal" evidence="12">
    <location>
        <begin position="5"/>
        <end position="169"/>
    </location>
</feature>
<evidence type="ECO:0000259" key="12">
    <source>
        <dbReference type="Pfam" id="PF00764"/>
    </source>
</evidence>
<evidence type="ECO:0000256" key="10">
    <source>
        <dbReference type="ARBA" id="ARBA00029916"/>
    </source>
</evidence>
<dbReference type="SUPFAM" id="SSF52402">
    <property type="entry name" value="Adenine nucleotide alpha hydrolases-like"/>
    <property type="match status" value="1"/>
</dbReference>
<keyword evidence="7" id="KW-0028">Amino-acid biosynthesis</keyword>
<sequence length="415" mass="46156">MSKGKVCLAYSGGLDTSVILAWLLEQGYEVVCFMANIGQEEDFEAAEKKALAIGATKYVCVDVRKEFVEDVLFPAVQVNAIYENVYLLGTSLARPVIAKAQIEVAEKEGCFAVSHGCTGKGNDQVRFELSFYALKPDVEVIAPWRDPEFFQRFAGRKDLLEYAAQKNIPVTQTKAKPWSTDENMAHISFEAGILEDPDTTPPKDMWKLTVDPTDAPETPEDFTVVFEKGVPVKLILADKSEITNPVDLFITANAIARRNGVGRIDIVENRFIGIKSRGCYETPGLTLLRSTHIDLEGLTLDREVRAIRDTFVTPSYSKLLYNGMYFTPECEYVRSMIQPSQNTVNGVVRARCYKGSLTILGRSSSTEKLYDATESSMDELTGFQPQEATGFIAVQAIRIKKYGEKAREEGNTLTL</sequence>
<organism evidence="14 15">
    <name type="scientific">[Candida] arabinofermentans NRRL YB-2248</name>
    <dbReference type="NCBI Taxonomy" id="983967"/>
    <lineage>
        <taxon>Eukaryota</taxon>
        <taxon>Fungi</taxon>
        <taxon>Dikarya</taxon>
        <taxon>Ascomycota</taxon>
        <taxon>Saccharomycotina</taxon>
        <taxon>Pichiomycetes</taxon>
        <taxon>Pichiales</taxon>
        <taxon>Pichiaceae</taxon>
        <taxon>Ogataea</taxon>
        <taxon>Ogataea/Candida clade</taxon>
    </lineage>
</organism>
<dbReference type="PANTHER" id="PTHR11587:SF2">
    <property type="entry name" value="ARGININOSUCCINATE SYNTHASE"/>
    <property type="match status" value="1"/>
</dbReference>
<feature type="domain" description="Arginosuccinate synthase C-terminal" evidence="13">
    <location>
        <begin position="178"/>
        <end position="402"/>
    </location>
</feature>
<dbReference type="UniPathway" id="UPA00068">
    <property type="reaction ID" value="UER00113"/>
</dbReference>
<dbReference type="PROSITE" id="PS00565">
    <property type="entry name" value="ARGININOSUCCIN_SYN_2"/>
    <property type="match status" value="1"/>
</dbReference>
<dbReference type="HAMAP" id="MF_00005">
    <property type="entry name" value="Arg_succ_synth_type1"/>
    <property type="match status" value="1"/>
</dbReference>